<evidence type="ECO:0000313" key="5">
    <source>
        <dbReference type="EMBL" id="KAA0940917.1"/>
    </source>
</evidence>
<dbReference type="PROSITE" id="PS50043">
    <property type="entry name" value="HTH_LUXR_2"/>
    <property type="match status" value="1"/>
</dbReference>
<dbReference type="InterPro" id="IPR036388">
    <property type="entry name" value="WH-like_DNA-bd_sf"/>
</dbReference>
<dbReference type="SUPFAM" id="SSF46894">
    <property type="entry name" value="C-terminal effector domain of the bipartite response regulators"/>
    <property type="match status" value="1"/>
</dbReference>
<organism evidence="5 6">
    <name type="scientific">Streptomyces apricus</name>
    <dbReference type="NCBI Taxonomy" id="1828112"/>
    <lineage>
        <taxon>Bacteria</taxon>
        <taxon>Bacillati</taxon>
        <taxon>Actinomycetota</taxon>
        <taxon>Actinomycetes</taxon>
        <taxon>Kitasatosporales</taxon>
        <taxon>Streptomycetaceae</taxon>
        <taxon>Streptomyces</taxon>
    </lineage>
</organism>
<dbReference type="EMBL" id="VDFC01000023">
    <property type="protein sequence ID" value="KAA0940917.1"/>
    <property type="molecule type" value="Genomic_DNA"/>
</dbReference>
<name>A0A5B0BGQ8_9ACTN</name>
<dbReference type="CDD" id="cd06170">
    <property type="entry name" value="LuxR_C_like"/>
    <property type="match status" value="1"/>
</dbReference>
<dbReference type="PRINTS" id="PR00038">
    <property type="entry name" value="HTHLUXR"/>
</dbReference>
<dbReference type="SMART" id="SM00421">
    <property type="entry name" value="HTH_LUXR"/>
    <property type="match status" value="1"/>
</dbReference>
<protein>
    <submittedName>
        <fullName evidence="5">Helix-turn-helix transcriptional regulator</fullName>
    </submittedName>
</protein>
<keyword evidence="1" id="KW-0805">Transcription regulation</keyword>
<dbReference type="Pfam" id="PF00196">
    <property type="entry name" value="GerE"/>
    <property type="match status" value="1"/>
</dbReference>
<reference evidence="5 6" key="1">
    <citation type="submission" date="2019-05" db="EMBL/GenBank/DDBJ databases">
        <authorList>
            <person name="Hariharan J."/>
            <person name="Choudoir M.J."/>
            <person name="Diebold P."/>
            <person name="Panke-Buisse K."/>
            <person name="Buckley D.H."/>
        </authorList>
    </citation>
    <scope>NUCLEOTIDE SEQUENCE [LARGE SCALE GENOMIC DNA]</scope>
    <source>
        <strain evidence="5 6">SUN51</strain>
    </source>
</reference>
<dbReference type="AlphaFoldDB" id="A0A5B0BGQ8"/>
<dbReference type="Gene3D" id="1.10.10.10">
    <property type="entry name" value="Winged helix-like DNA-binding domain superfamily/Winged helix DNA-binding domain"/>
    <property type="match status" value="1"/>
</dbReference>
<dbReference type="InterPro" id="IPR016032">
    <property type="entry name" value="Sig_transdc_resp-reg_C-effctor"/>
</dbReference>
<dbReference type="InterPro" id="IPR000792">
    <property type="entry name" value="Tscrpt_reg_LuxR_C"/>
</dbReference>
<evidence type="ECO:0000259" key="4">
    <source>
        <dbReference type="PROSITE" id="PS50043"/>
    </source>
</evidence>
<dbReference type="PANTHER" id="PTHR44688">
    <property type="entry name" value="DNA-BINDING TRANSCRIPTIONAL ACTIVATOR DEVR_DOSR"/>
    <property type="match status" value="1"/>
</dbReference>
<evidence type="ECO:0000256" key="2">
    <source>
        <dbReference type="ARBA" id="ARBA00023125"/>
    </source>
</evidence>
<evidence type="ECO:0000256" key="1">
    <source>
        <dbReference type="ARBA" id="ARBA00023015"/>
    </source>
</evidence>
<keyword evidence="2" id="KW-0238">DNA-binding</keyword>
<dbReference type="Proteomes" id="UP000324965">
    <property type="component" value="Unassembled WGS sequence"/>
</dbReference>
<comment type="caution">
    <text evidence="5">The sequence shown here is derived from an EMBL/GenBank/DDBJ whole genome shotgun (WGS) entry which is preliminary data.</text>
</comment>
<gene>
    <name evidence="5" type="ORF">FGF04_07360</name>
</gene>
<dbReference type="GO" id="GO:0006355">
    <property type="term" value="P:regulation of DNA-templated transcription"/>
    <property type="evidence" value="ECO:0007669"/>
    <property type="project" value="InterPro"/>
</dbReference>
<proteinExistence type="predicted"/>
<evidence type="ECO:0000313" key="6">
    <source>
        <dbReference type="Proteomes" id="UP000324965"/>
    </source>
</evidence>
<evidence type="ECO:0000256" key="3">
    <source>
        <dbReference type="ARBA" id="ARBA00023163"/>
    </source>
</evidence>
<sequence>MEIAVASPDPRSTHLLLDEASAALAAVPPATAAAATDAGRPDPASPAVLLTEREHAVLVRLQEDVPLRQIGAELFVSHNTVKSHVRAVYRKLGVSSRAAAVDRAARLRLL</sequence>
<feature type="domain" description="HTH luxR-type" evidence="4">
    <location>
        <begin position="43"/>
        <end position="108"/>
    </location>
</feature>
<dbReference type="GO" id="GO:0003677">
    <property type="term" value="F:DNA binding"/>
    <property type="evidence" value="ECO:0007669"/>
    <property type="project" value="UniProtKB-KW"/>
</dbReference>
<keyword evidence="6" id="KW-1185">Reference proteome</keyword>
<dbReference type="PANTHER" id="PTHR44688:SF16">
    <property type="entry name" value="DNA-BINDING TRANSCRIPTIONAL ACTIVATOR DEVR_DOSR"/>
    <property type="match status" value="1"/>
</dbReference>
<accession>A0A5B0BGQ8</accession>
<keyword evidence="3" id="KW-0804">Transcription</keyword>
<dbReference type="OrthoDB" id="134985at2"/>